<evidence type="ECO:0000259" key="7">
    <source>
        <dbReference type="Pfam" id="PF00266"/>
    </source>
</evidence>
<reference evidence="8 9" key="1">
    <citation type="submission" date="2014-09" db="EMBL/GenBank/DDBJ databases">
        <authorList>
            <person name="Hornung B.V."/>
        </authorList>
    </citation>
    <scope>NUCLEOTIDE SEQUENCE [LARGE SCALE GENOMIC DNA]</scope>
    <source>
        <strain evidence="8 9">FRIFI</strain>
    </source>
</reference>
<dbReference type="Gene3D" id="3.90.1150.10">
    <property type="entry name" value="Aspartate Aminotransferase, domain 1"/>
    <property type="match status" value="1"/>
</dbReference>
<evidence type="ECO:0000256" key="6">
    <source>
        <dbReference type="ARBA" id="ARBA00050776"/>
    </source>
</evidence>
<keyword evidence="5" id="KW-0663">Pyridoxal phosphate</keyword>
<protein>
    <recommendedName>
        <fullName evidence="3">cysteine desulfurase</fullName>
        <ecNumber evidence="3">2.8.1.7</ecNumber>
    </recommendedName>
</protein>
<dbReference type="GO" id="GO:0030170">
    <property type="term" value="F:pyridoxal phosphate binding"/>
    <property type="evidence" value="ECO:0007669"/>
    <property type="project" value="InterPro"/>
</dbReference>
<dbReference type="InterPro" id="IPR015421">
    <property type="entry name" value="PyrdxlP-dep_Trfase_major"/>
</dbReference>
<dbReference type="InterPro" id="IPR015422">
    <property type="entry name" value="PyrdxlP-dep_Trfase_small"/>
</dbReference>
<dbReference type="InterPro" id="IPR010969">
    <property type="entry name" value="Cys_dSase-rel_unknwn_funct"/>
</dbReference>
<evidence type="ECO:0000313" key="9">
    <source>
        <dbReference type="Proteomes" id="UP000245695"/>
    </source>
</evidence>
<organism evidence="8 9">
    <name type="scientific">Romboutsia hominis</name>
    <dbReference type="NCBI Taxonomy" id="1507512"/>
    <lineage>
        <taxon>Bacteria</taxon>
        <taxon>Bacillati</taxon>
        <taxon>Bacillota</taxon>
        <taxon>Clostridia</taxon>
        <taxon>Peptostreptococcales</taxon>
        <taxon>Peptostreptococcaceae</taxon>
        <taxon>Romboutsia</taxon>
    </lineage>
</organism>
<feature type="domain" description="Aminotransferase class V" evidence="7">
    <location>
        <begin position="2"/>
        <end position="368"/>
    </location>
</feature>
<dbReference type="PANTHER" id="PTHR43586">
    <property type="entry name" value="CYSTEINE DESULFURASE"/>
    <property type="match status" value="1"/>
</dbReference>
<dbReference type="EMBL" id="LN650648">
    <property type="protein sequence ID" value="CEI74311.1"/>
    <property type="molecule type" value="Genomic_DNA"/>
</dbReference>
<dbReference type="NCBIfam" id="TIGR01977">
    <property type="entry name" value="am_tr_V_EF2568"/>
    <property type="match status" value="1"/>
</dbReference>
<comment type="similarity">
    <text evidence="2">Belongs to the class-V pyridoxal-phosphate-dependent aminotransferase family. Csd subfamily.</text>
</comment>
<dbReference type="InterPro" id="IPR015424">
    <property type="entry name" value="PyrdxlP-dep_Trfase"/>
</dbReference>
<dbReference type="CDD" id="cd06453">
    <property type="entry name" value="SufS_like"/>
    <property type="match status" value="1"/>
</dbReference>
<dbReference type="Gene3D" id="3.40.640.10">
    <property type="entry name" value="Type I PLP-dependent aspartate aminotransferase-like (Major domain)"/>
    <property type="match status" value="1"/>
</dbReference>
<comment type="catalytic activity">
    <reaction evidence="6">
        <text>(sulfur carrier)-H + L-cysteine = (sulfur carrier)-SH + L-alanine</text>
        <dbReference type="Rhea" id="RHEA:43892"/>
        <dbReference type="Rhea" id="RHEA-COMP:14737"/>
        <dbReference type="Rhea" id="RHEA-COMP:14739"/>
        <dbReference type="ChEBI" id="CHEBI:29917"/>
        <dbReference type="ChEBI" id="CHEBI:35235"/>
        <dbReference type="ChEBI" id="CHEBI:57972"/>
        <dbReference type="ChEBI" id="CHEBI:64428"/>
        <dbReference type="EC" id="2.8.1.7"/>
    </reaction>
</comment>
<evidence type="ECO:0000256" key="5">
    <source>
        <dbReference type="ARBA" id="ARBA00022898"/>
    </source>
</evidence>
<name>A0A2P2BVB8_9FIRM</name>
<keyword evidence="4 8" id="KW-0808">Transferase</keyword>
<dbReference type="GO" id="GO:0031071">
    <property type="term" value="F:cysteine desulfurase activity"/>
    <property type="evidence" value="ECO:0007669"/>
    <property type="project" value="UniProtKB-EC"/>
</dbReference>
<accession>A0A2P2BVB8</accession>
<sequence>MIYLDNAATTYPKPEQVYDSIMDCMKNYCANPGRAGHKMAMRAAREIYDARENIAKLFNIDNPMNIIFTNNATDSLNLAIKGVVKEGDHIITTSMEHNSVIRPIKSLEARGILNTIVNCDKEGFLDVNDIKNAIKPNTKLIVTTHASNVVGTLVDIKAVGEIAKENNILYLVDASQTAGVYSIDVKDMNVDMIAAPGHKCLLGPQGTGILYIREGLSVDILKEGGTGSKSEDLFQPEIVPDRYESGTHNTPGIAGLNEGVKFILEKGIDDIRLHEEELCQYMLDKLEEIPNIKIYGTKDSKKRAAVIAINIGDMDSGEITFILDSEYDIATRSGIHCAPLAHKTLGTLEQGAVRFSLGYFNTKEEIDKAVEALKEISKNN</sequence>
<gene>
    <name evidence="8" type="ORF">FRIFI_2794</name>
</gene>
<evidence type="ECO:0000313" key="8">
    <source>
        <dbReference type="EMBL" id="CEI74311.1"/>
    </source>
</evidence>
<evidence type="ECO:0000256" key="4">
    <source>
        <dbReference type="ARBA" id="ARBA00022679"/>
    </source>
</evidence>
<evidence type="ECO:0000256" key="1">
    <source>
        <dbReference type="ARBA" id="ARBA00001933"/>
    </source>
</evidence>
<dbReference type="GO" id="GO:0006534">
    <property type="term" value="P:cysteine metabolic process"/>
    <property type="evidence" value="ECO:0007669"/>
    <property type="project" value="InterPro"/>
</dbReference>
<dbReference type="Pfam" id="PF00266">
    <property type="entry name" value="Aminotran_5"/>
    <property type="match status" value="1"/>
</dbReference>
<dbReference type="PIRSF" id="PIRSF005572">
    <property type="entry name" value="NifS"/>
    <property type="match status" value="1"/>
</dbReference>
<keyword evidence="9" id="KW-1185">Reference proteome</keyword>
<comment type="cofactor">
    <cofactor evidence="1">
        <name>pyridoxal 5'-phosphate</name>
        <dbReference type="ChEBI" id="CHEBI:597326"/>
    </cofactor>
</comment>
<dbReference type="EC" id="2.8.1.7" evidence="3"/>
<proteinExistence type="inferred from homology"/>
<evidence type="ECO:0000256" key="3">
    <source>
        <dbReference type="ARBA" id="ARBA00012239"/>
    </source>
</evidence>
<dbReference type="SUPFAM" id="SSF53383">
    <property type="entry name" value="PLP-dependent transferases"/>
    <property type="match status" value="1"/>
</dbReference>
<dbReference type="InterPro" id="IPR000192">
    <property type="entry name" value="Aminotrans_V_dom"/>
</dbReference>
<evidence type="ECO:0000256" key="2">
    <source>
        <dbReference type="ARBA" id="ARBA00010447"/>
    </source>
</evidence>
<dbReference type="InterPro" id="IPR010970">
    <property type="entry name" value="Cys_dSase_SufS"/>
</dbReference>
<dbReference type="AlphaFoldDB" id="A0A2P2BVB8"/>
<dbReference type="KEGG" id="rhom:FRIFI_2794"/>
<dbReference type="InterPro" id="IPR016454">
    <property type="entry name" value="Cysteine_dSase"/>
</dbReference>
<dbReference type="PANTHER" id="PTHR43586:SF4">
    <property type="entry name" value="ISOPENICILLIN N EPIMERASE"/>
    <property type="match status" value="1"/>
</dbReference>
<dbReference type="RefSeq" id="WP_166506169.1">
    <property type="nucleotide sequence ID" value="NZ_JAKNTL010000002.1"/>
</dbReference>
<dbReference type="Proteomes" id="UP000245695">
    <property type="component" value="Chromosome 1"/>
</dbReference>